<sequence>ALAFLLRWISSCFTTYPGRITVLREGPVPELRKQYHVAPADLHNLNAVLVEKQAETQFQSYFMNISWSLSTDANVKELTATKISVNSKGIIEHFQCIRCYYTEKFQSQTAAGNQGWQFYYIGFPVEPETKYFIQAYNLPPANINDDFPSKSLLLTTPGCNDNVMKYSKSCIEMGSLWNPNITVRKIETGLEVNFTTSSLGLEYLILLYECQNYEVLLEKNVEANIFPYFGKCGYDCPRPTENLSNSVQMKDNNTFRRQFFHQVRLQLHVKVLVIYPVLCLNHTVLSFAEFLHEGCQTDVILDLWERRRIAEKGPVACLAAQKAAADRVIFLSSNPTTAACDGACKSVRNYINRFCSDMTNRSSVQKYMVVSFNEVNAQDTLPSALNICPKYCLMKDMKNFYRDLSVSYN</sequence>
<keyword evidence="2" id="KW-1003">Cell membrane</keyword>
<accession>A0A8B9E0J1</accession>
<reference evidence="10" key="2">
    <citation type="submission" date="2025-09" db="UniProtKB">
        <authorList>
            <consortium name="Ensembl"/>
        </authorList>
    </citation>
    <scope>IDENTIFICATION</scope>
</reference>
<evidence type="ECO:0000256" key="3">
    <source>
        <dbReference type="ARBA" id="ARBA00022692"/>
    </source>
</evidence>
<dbReference type="GO" id="GO:0030368">
    <property type="term" value="F:interleukin-17 receptor activity"/>
    <property type="evidence" value="ECO:0007669"/>
    <property type="project" value="InterPro"/>
</dbReference>
<dbReference type="InterPro" id="IPR039465">
    <property type="entry name" value="IL-17_rcpt-like"/>
</dbReference>
<evidence type="ECO:0000313" key="10">
    <source>
        <dbReference type="Ensembl" id="ENSACDP00005014798.1"/>
    </source>
</evidence>
<keyword evidence="11" id="KW-1185">Reference proteome</keyword>
<feature type="domain" description="SEFIR" evidence="9">
    <location>
        <begin position="268"/>
        <end position="402"/>
    </location>
</feature>
<evidence type="ECO:0000256" key="5">
    <source>
        <dbReference type="ARBA" id="ARBA00022989"/>
    </source>
</evidence>
<dbReference type="Gene3D" id="2.60.40.2160">
    <property type="entry name" value="Interleukin-17 receptor A/B, fibronectin-III-like domain 1"/>
    <property type="match status" value="1"/>
</dbReference>
<keyword evidence="5" id="KW-1133">Transmembrane helix</keyword>
<evidence type="ECO:0000313" key="11">
    <source>
        <dbReference type="Proteomes" id="UP000694521"/>
    </source>
</evidence>
<evidence type="ECO:0000256" key="1">
    <source>
        <dbReference type="ARBA" id="ARBA00004251"/>
    </source>
</evidence>
<evidence type="ECO:0000256" key="6">
    <source>
        <dbReference type="ARBA" id="ARBA00023136"/>
    </source>
</evidence>
<protein>
    <submittedName>
        <fullName evidence="10">Interleukin 17 receptor B</fullName>
    </submittedName>
</protein>
<comment type="subcellular location">
    <subcellularLocation>
        <location evidence="1">Cell membrane</location>
        <topology evidence="1">Single-pass type I membrane protein</topology>
    </subcellularLocation>
</comment>
<dbReference type="AlphaFoldDB" id="A0A8B9E0J1"/>
<dbReference type="Pfam" id="PF08357">
    <property type="entry name" value="SEFIR"/>
    <property type="match status" value="1"/>
</dbReference>
<dbReference type="InterPro" id="IPR038683">
    <property type="entry name" value="IL17RA/B_FnIII-like_1_sf"/>
</dbReference>
<dbReference type="Gene3D" id="3.40.50.11530">
    <property type="match status" value="1"/>
</dbReference>
<reference evidence="10" key="1">
    <citation type="submission" date="2025-08" db="UniProtKB">
        <authorList>
            <consortium name="Ensembl"/>
        </authorList>
    </citation>
    <scope>IDENTIFICATION</scope>
</reference>
<dbReference type="Gene3D" id="2.60.40.2150">
    <property type="entry name" value="Interleukin-17 receptor A/B, fibronectin-III-like domain 2"/>
    <property type="match status" value="1"/>
</dbReference>
<name>A0A8B9E0J1_ANSCY</name>
<keyword evidence="7" id="KW-0675">Receptor</keyword>
<keyword evidence="4" id="KW-0732">Signal</keyword>
<evidence type="ECO:0000256" key="8">
    <source>
        <dbReference type="ARBA" id="ARBA00023180"/>
    </source>
</evidence>
<evidence type="ECO:0000259" key="9">
    <source>
        <dbReference type="PROSITE" id="PS51534"/>
    </source>
</evidence>
<organism evidence="10 11">
    <name type="scientific">Anser cygnoides</name>
    <name type="common">Swan goose</name>
    <dbReference type="NCBI Taxonomy" id="8845"/>
    <lineage>
        <taxon>Eukaryota</taxon>
        <taxon>Metazoa</taxon>
        <taxon>Chordata</taxon>
        <taxon>Craniata</taxon>
        <taxon>Vertebrata</taxon>
        <taxon>Euteleostomi</taxon>
        <taxon>Archelosauria</taxon>
        <taxon>Archosauria</taxon>
        <taxon>Dinosauria</taxon>
        <taxon>Saurischia</taxon>
        <taxon>Theropoda</taxon>
        <taxon>Coelurosauria</taxon>
        <taxon>Aves</taxon>
        <taxon>Neognathae</taxon>
        <taxon>Galloanserae</taxon>
        <taxon>Anseriformes</taxon>
        <taxon>Anatidae</taxon>
        <taxon>Anserinae</taxon>
        <taxon>Anser</taxon>
    </lineage>
</organism>
<dbReference type="InterPro" id="IPR013568">
    <property type="entry name" value="SEFIR_dom"/>
</dbReference>
<keyword evidence="6" id="KW-0472">Membrane</keyword>
<dbReference type="Pfam" id="PF16556">
    <property type="entry name" value="IL17R_fnIII_D1"/>
    <property type="match status" value="1"/>
</dbReference>
<evidence type="ECO:0000256" key="4">
    <source>
        <dbReference type="ARBA" id="ARBA00022729"/>
    </source>
</evidence>
<dbReference type="InterPro" id="IPR043046">
    <property type="entry name" value="IL17RA/B_FnIII-like_2_sf"/>
</dbReference>
<dbReference type="InterPro" id="IPR032356">
    <property type="entry name" value="IL17R_A/B_N"/>
</dbReference>
<dbReference type="Proteomes" id="UP000694521">
    <property type="component" value="Unplaced"/>
</dbReference>
<keyword evidence="3" id="KW-0812">Transmembrane</keyword>
<evidence type="ECO:0000256" key="2">
    <source>
        <dbReference type="ARBA" id="ARBA00022475"/>
    </source>
</evidence>
<dbReference type="PANTHER" id="PTHR15583:SF11">
    <property type="entry name" value="INTERLEUKIN-17 RECEPTOR B"/>
    <property type="match status" value="1"/>
</dbReference>
<dbReference type="PROSITE" id="PS51534">
    <property type="entry name" value="SEFIR"/>
    <property type="match status" value="1"/>
</dbReference>
<proteinExistence type="predicted"/>
<keyword evidence="8" id="KW-0325">Glycoprotein</keyword>
<evidence type="ECO:0000256" key="7">
    <source>
        <dbReference type="ARBA" id="ARBA00023170"/>
    </source>
</evidence>
<dbReference type="GO" id="GO:0005886">
    <property type="term" value="C:plasma membrane"/>
    <property type="evidence" value="ECO:0007669"/>
    <property type="project" value="UniProtKB-SubCell"/>
</dbReference>
<dbReference type="Ensembl" id="ENSACDT00005017791.1">
    <property type="protein sequence ID" value="ENSACDP00005014798.1"/>
    <property type="gene ID" value="ENSACDG00005010837.1"/>
</dbReference>
<dbReference type="PANTHER" id="PTHR15583">
    <property type="entry name" value="INTERLEUKIN-17 RECEPTOR"/>
    <property type="match status" value="1"/>
</dbReference>